<dbReference type="STRING" id="402600.SAMN05216188_114180"/>
<gene>
    <name evidence="4" type="ORF">SAMN05216188_114180</name>
</gene>
<keyword evidence="1" id="KW-0805">Transcription regulation</keyword>
<dbReference type="Gene3D" id="1.10.10.10">
    <property type="entry name" value="Winged helix-like DNA-binding domain superfamily/Winged helix DNA-binding domain"/>
    <property type="match status" value="1"/>
</dbReference>
<dbReference type="SMART" id="SM01012">
    <property type="entry name" value="ANTAR"/>
    <property type="match status" value="1"/>
</dbReference>
<dbReference type="PIRSF" id="PIRSF036625">
    <property type="entry name" value="GAF_ANTAR"/>
    <property type="match status" value="1"/>
</dbReference>
<dbReference type="AlphaFoldDB" id="A0A1H9RIW5"/>
<dbReference type="Proteomes" id="UP000199352">
    <property type="component" value="Unassembled WGS sequence"/>
</dbReference>
<evidence type="ECO:0000256" key="1">
    <source>
        <dbReference type="ARBA" id="ARBA00023015"/>
    </source>
</evidence>
<sequence>MRYFGGPYAVGVAGVRDEVVPALSELTASLTNRHEPDAVLRQVTAACTRLLGASAIGVMLSDPRGGIRVVSASDERSRFVELLQTQVDEGPCVDCIKDGIAVASENLAADDRWPAFRPAALDAGYRAIRAVPMRLDGQTVGGLNLLYLEPVTLELWQQRLGEVLADLAVPGLSQEAGPPRVHRLTERTLTTLNDRVQLAHAVGLVAGTLDIRVDDARDLIVDHARERGTRVRDVARALTNGELDPSAVSAAR</sequence>
<reference evidence="5" key="1">
    <citation type="submission" date="2016-10" db="EMBL/GenBank/DDBJ databases">
        <authorList>
            <person name="Varghese N."/>
            <person name="Submissions S."/>
        </authorList>
    </citation>
    <scope>NUCLEOTIDE SEQUENCE [LARGE SCALE GENOMIC DNA]</scope>
    <source>
        <strain evidence="5">CGMCC 4.3525</strain>
    </source>
</reference>
<keyword evidence="2" id="KW-0804">Transcription</keyword>
<dbReference type="InterPro" id="IPR003018">
    <property type="entry name" value="GAF"/>
</dbReference>
<dbReference type="Pfam" id="PF13185">
    <property type="entry name" value="GAF_2"/>
    <property type="match status" value="1"/>
</dbReference>
<evidence type="ECO:0000256" key="2">
    <source>
        <dbReference type="ARBA" id="ARBA00023163"/>
    </source>
</evidence>
<organism evidence="4 5">
    <name type="scientific">Lentzea xinjiangensis</name>
    <dbReference type="NCBI Taxonomy" id="402600"/>
    <lineage>
        <taxon>Bacteria</taxon>
        <taxon>Bacillati</taxon>
        <taxon>Actinomycetota</taxon>
        <taxon>Actinomycetes</taxon>
        <taxon>Pseudonocardiales</taxon>
        <taxon>Pseudonocardiaceae</taxon>
        <taxon>Lentzea</taxon>
    </lineage>
</organism>
<accession>A0A1H9RIW5</accession>
<keyword evidence="5" id="KW-1185">Reference proteome</keyword>
<dbReference type="EMBL" id="FOFR01000014">
    <property type="protein sequence ID" value="SER72730.1"/>
    <property type="molecule type" value="Genomic_DNA"/>
</dbReference>
<dbReference type="InterPro" id="IPR005561">
    <property type="entry name" value="ANTAR"/>
</dbReference>
<proteinExistence type="predicted"/>
<protein>
    <submittedName>
        <fullName evidence="4">ANTAR domain-containing protein</fullName>
    </submittedName>
</protein>
<dbReference type="SUPFAM" id="SSF55781">
    <property type="entry name" value="GAF domain-like"/>
    <property type="match status" value="1"/>
</dbReference>
<dbReference type="Pfam" id="PF03861">
    <property type="entry name" value="ANTAR"/>
    <property type="match status" value="1"/>
</dbReference>
<evidence type="ECO:0000313" key="5">
    <source>
        <dbReference type="Proteomes" id="UP000199352"/>
    </source>
</evidence>
<feature type="domain" description="ANTAR" evidence="3">
    <location>
        <begin position="184"/>
        <end position="239"/>
    </location>
</feature>
<dbReference type="InterPro" id="IPR012074">
    <property type="entry name" value="GAF_ANTAR"/>
</dbReference>
<dbReference type="Gene3D" id="3.30.450.40">
    <property type="match status" value="1"/>
</dbReference>
<evidence type="ECO:0000259" key="3">
    <source>
        <dbReference type="SMART" id="SM01012"/>
    </source>
</evidence>
<evidence type="ECO:0000313" key="4">
    <source>
        <dbReference type="EMBL" id="SER72730.1"/>
    </source>
</evidence>
<dbReference type="GO" id="GO:0003723">
    <property type="term" value="F:RNA binding"/>
    <property type="evidence" value="ECO:0007669"/>
    <property type="project" value="InterPro"/>
</dbReference>
<dbReference type="InterPro" id="IPR029016">
    <property type="entry name" value="GAF-like_dom_sf"/>
</dbReference>
<name>A0A1H9RIW5_9PSEU</name>
<dbReference type="InterPro" id="IPR036388">
    <property type="entry name" value="WH-like_DNA-bd_sf"/>
</dbReference>